<organism evidence="4 5">
    <name type="scientific">Bacillus spizizenii</name>
    <name type="common">Bacillus subtilis subsp. spizizenii</name>
    <dbReference type="NCBI Taxonomy" id="96241"/>
    <lineage>
        <taxon>Bacteria</taxon>
        <taxon>Bacillati</taxon>
        <taxon>Bacillota</taxon>
        <taxon>Bacilli</taxon>
        <taxon>Bacillales</taxon>
        <taxon>Bacillaceae</taxon>
        <taxon>Bacillus</taxon>
    </lineage>
</organism>
<dbReference type="Proteomes" id="UP001078573">
    <property type="component" value="Unassembled WGS sequence"/>
</dbReference>
<dbReference type="InterPro" id="IPR036736">
    <property type="entry name" value="ACP-like_sf"/>
</dbReference>
<dbReference type="Pfam" id="PF00550">
    <property type="entry name" value="PP-binding"/>
    <property type="match status" value="1"/>
</dbReference>
<accession>A0A9Q4E3T7</accession>
<dbReference type="InterPro" id="IPR045851">
    <property type="entry name" value="AMP-bd_C_sf"/>
</dbReference>
<keyword evidence="2" id="KW-0597">Phosphoprotein</keyword>
<reference evidence="4" key="1">
    <citation type="submission" date="2022-02" db="EMBL/GenBank/DDBJ databases">
        <title>Crop Bioprotection Bacillus Genome Sequencing.</title>
        <authorList>
            <person name="Dunlap C."/>
        </authorList>
    </citation>
    <scope>NUCLEOTIDE SEQUENCE</scope>
    <source>
        <strain evidence="4">WR1O2A-53</strain>
    </source>
</reference>
<dbReference type="PANTHER" id="PTHR44845">
    <property type="entry name" value="CARRIER DOMAIN-CONTAINING PROTEIN"/>
    <property type="match status" value="1"/>
</dbReference>
<evidence type="ECO:0000313" key="5">
    <source>
        <dbReference type="Proteomes" id="UP001078573"/>
    </source>
</evidence>
<dbReference type="EMBL" id="JALAPQ010000004">
    <property type="protein sequence ID" value="MCY8456146.1"/>
    <property type="molecule type" value="Genomic_DNA"/>
</dbReference>
<dbReference type="Gene3D" id="1.10.1200.10">
    <property type="entry name" value="ACP-like"/>
    <property type="match status" value="1"/>
</dbReference>
<dbReference type="AlphaFoldDB" id="A0A9Q4E3T7"/>
<name>A0A9Q4E3T7_BACSC</name>
<evidence type="ECO:0000256" key="1">
    <source>
        <dbReference type="ARBA" id="ARBA00022450"/>
    </source>
</evidence>
<feature type="domain" description="Carrier" evidence="3">
    <location>
        <begin position="110"/>
        <end position="185"/>
    </location>
</feature>
<evidence type="ECO:0000256" key="2">
    <source>
        <dbReference type="ARBA" id="ARBA00022553"/>
    </source>
</evidence>
<comment type="caution">
    <text evidence="4">The sequence shown here is derived from an EMBL/GenBank/DDBJ whole genome shotgun (WGS) entry which is preliminary data.</text>
</comment>
<gene>
    <name evidence="4" type="ORF">MOC89_04460</name>
</gene>
<proteinExistence type="predicted"/>
<dbReference type="Gene3D" id="3.30.300.30">
    <property type="match status" value="1"/>
</dbReference>
<protein>
    <submittedName>
        <fullName evidence="4">Phosphopantetheine-binding protein</fullName>
    </submittedName>
</protein>
<dbReference type="InterPro" id="IPR009081">
    <property type="entry name" value="PP-bd_ACP"/>
</dbReference>
<evidence type="ECO:0000259" key="3">
    <source>
        <dbReference type="PROSITE" id="PS50075"/>
    </source>
</evidence>
<dbReference type="PROSITE" id="PS50075">
    <property type="entry name" value="CARRIER"/>
    <property type="match status" value="1"/>
</dbReference>
<dbReference type="SUPFAM" id="SSF47336">
    <property type="entry name" value="ACP-like"/>
    <property type="match status" value="1"/>
</dbReference>
<evidence type="ECO:0000313" key="4">
    <source>
        <dbReference type="EMBL" id="MCY8456146.1"/>
    </source>
</evidence>
<dbReference type="PANTHER" id="PTHR44845:SF6">
    <property type="entry name" value="BETA-ALANINE-ACTIVATING ENZYME"/>
    <property type="match status" value="1"/>
</dbReference>
<dbReference type="SUPFAM" id="SSF56801">
    <property type="entry name" value="Acetyl-CoA synthetase-like"/>
    <property type="match status" value="1"/>
</dbReference>
<keyword evidence="1" id="KW-0596">Phosphopantetheine</keyword>
<sequence>MNDEIEEIIEKEEALQYQHIVSSFEALDDVNEVKVFQVGKGSSERLVALLVPASDTMAFSLLRRKLRETSPSVPIPEELIIVDSIDKNNTPSELLDIYDKSFKQKSDYVKASNSIEEYLVRLWGEFLPVGRISVEDDFYALGGHSLLLAQMHFAIERDMGVYMDFELMLGTSVLSELALNIAQMKKETIL</sequence>